<sequence>MRATRSVGARLPFSVSAPYLFLAPFFILFSSFLAFPILYTLYLSFHTYQGIGNATLFWIDLGPIQFELTRIAQLEYVGLQNYQRLLGDALFQNALANTTFILLVQVPLMIVLGLALALALNASWMRFKGLFRTTIALPVAANLVAYATVFLLLLQDNGLVNTVFQMLGLPTVPWLSGGTALIPGPLKSVLGTGFWPRISLVGAVTWRWTGYNMIILLAGLQSIPQQLYEAAEIDGASRWEKFRYVTLPQLRPVLLFVVVTSTIGTFRLFSEPLIISEGGAPLSATRTLVVYIYNIAFQQFQLGYASAMTVVLVGIVAVLSIVQLRIGGESDA</sequence>
<dbReference type="Proteomes" id="UP000037729">
    <property type="component" value="Unassembled WGS sequence"/>
</dbReference>
<dbReference type="SUPFAM" id="SSF161098">
    <property type="entry name" value="MetI-like"/>
    <property type="match status" value="1"/>
</dbReference>
<dbReference type="CDD" id="cd06261">
    <property type="entry name" value="TM_PBP2"/>
    <property type="match status" value="1"/>
</dbReference>
<dbReference type="InterPro" id="IPR051393">
    <property type="entry name" value="ABC_transporter_permease"/>
</dbReference>
<feature type="domain" description="ABC transmembrane type-1" evidence="8">
    <location>
        <begin position="95"/>
        <end position="323"/>
    </location>
</feature>
<evidence type="ECO:0000256" key="3">
    <source>
        <dbReference type="ARBA" id="ARBA00022475"/>
    </source>
</evidence>
<evidence type="ECO:0000259" key="8">
    <source>
        <dbReference type="PROSITE" id="PS50928"/>
    </source>
</evidence>
<protein>
    <submittedName>
        <fullName evidence="9">ABC transporter permease</fullName>
    </submittedName>
</protein>
<evidence type="ECO:0000256" key="5">
    <source>
        <dbReference type="ARBA" id="ARBA00022989"/>
    </source>
</evidence>
<dbReference type="PANTHER" id="PTHR30193:SF37">
    <property type="entry name" value="INNER MEMBRANE ABC TRANSPORTER PERMEASE PROTEIN YCJO"/>
    <property type="match status" value="1"/>
</dbReference>
<dbReference type="PANTHER" id="PTHR30193">
    <property type="entry name" value="ABC TRANSPORTER PERMEASE PROTEIN"/>
    <property type="match status" value="1"/>
</dbReference>
<feature type="transmembrane region" description="Helical" evidence="7">
    <location>
        <begin position="248"/>
        <end position="266"/>
    </location>
</feature>
<organism evidence="9 10">
    <name type="scientific">Haloarcula rubripromontorii</name>
    <dbReference type="NCBI Taxonomy" id="1705562"/>
    <lineage>
        <taxon>Archaea</taxon>
        <taxon>Methanobacteriati</taxon>
        <taxon>Methanobacteriota</taxon>
        <taxon>Stenosarchaea group</taxon>
        <taxon>Halobacteria</taxon>
        <taxon>Halobacteriales</taxon>
        <taxon>Haloarculaceae</taxon>
        <taxon>Haloarcula</taxon>
    </lineage>
</organism>
<accession>A0A0N1IUP0</accession>
<comment type="subcellular location">
    <subcellularLocation>
        <location evidence="1 7">Cell membrane</location>
        <topology evidence="1 7">Multi-pass membrane protein</topology>
    </subcellularLocation>
</comment>
<gene>
    <name evidence="9" type="ORF">AMS69_08805</name>
</gene>
<keyword evidence="10" id="KW-1185">Reference proteome</keyword>
<dbReference type="PATRIC" id="fig|1705562.3.peg.2846"/>
<feature type="transmembrane region" description="Helical" evidence="7">
    <location>
        <begin position="278"/>
        <end position="296"/>
    </location>
</feature>
<comment type="similarity">
    <text evidence="7">Belongs to the binding-protein-dependent transport system permease family.</text>
</comment>
<dbReference type="Pfam" id="PF00528">
    <property type="entry name" value="BPD_transp_1"/>
    <property type="match status" value="1"/>
</dbReference>
<dbReference type="PROSITE" id="PS50928">
    <property type="entry name" value="ABC_TM1"/>
    <property type="match status" value="1"/>
</dbReference>
<evidence type="ECO:0000256" key="6">
    <source>
        <dbReference type="ARBA" id="ARBA00023136"/>
    </source>
</evidence>
<evidence type="ECO:0000256" key="7">
    <source>
        <dbReference type="RuleBase" id="RU363032"/>
    </source>
</evidence>
<proteinExistence type="inferred from homology"/>
<dbReference type="STRING" id="1705562.AMS69_08805"/>
<evidence type="ECO:0000313" key="10">
    <source>
        <dbReference type="Proteomes" id="UP000037729"/>
    </source>
</evidence>
<feature type="transmembrane region" description="Helical" evidence="7">
    <location>
        <begin position="134"/>
        <end position="154"/>
    </location>
</feature>
<keyword evidence="3" id="KW-1003">Cell membrane</keyword>
<keyword evidence="6 7" id="KW-0472">Membrane</keyword>
<name>A0A0N1IUP0_9EURY</name>
<dbReference type="AlphaFoldDB" id="A0A0N1IUP0"/>
<dbReference type="InterPro" id="IPR035906">
    <property type="entry name" value="MetI-like_sf"/>
</dbReference>
<feature type="transmembrane region" description="Helical" evidence="7">
    <location>
        <begin position="20"/>
        <end position="42"/>
    </location>
</feature>
<dbReference type="Gene3D" id="1.10.3720.10">
    <property type="entry name" value="MetI-like"/>
    <property type="match status" value="1"/>
</dbReference>
<feature type="transmembrane region" description="Helical" evidence="7">
    <location>
        <begin position="208"/>
        <end position="228"/>
    </location>
</feature>
<evidence type="ECO:0000256" key="1">
    <source>
        <dbReference type="ARBA" id="ARBA00004651"/>
    </source>
</evidence>
<evidence type="ECO:0000256" key="2">
    <source>
        <dbReference type="ARBA" id="ARBA00022448"/>
    </source>
</evidence>
<evidence type="ECO:0000256" key="4">
    <source>
        <dbReference type="ARBA" id="ARBA00022692"/>
    </source>
</evidence>
<feature type="transmembrane region" description="Helical" evidence="7">
    <location>
        <begin position="302"/>
        <end position="322"/>
    </location>
</feature>
<evidence type="ECO:0000313" key="9">
    <source>
        <dbReference type="EMBL" id="KOX94190.1"/>
    </source>
</evidence>
<reference evidence="9 10" key="1">
    <citation type="submission" date="2015-08" db="EMBL/GenBank/DDBJ databases">
        <title>Genomes of Isolates from Cabo Rojo, PR.</title>
        <authorList>
            <person name="Sanchez-Nieves R.L."/>
            <person name="Montalvo-Rodriguez R."/>
        </authorList>
    </citation>
    <scope>NUCLEOTIDE SEQUENCE [LARGE SCALE GENOMIC DNA]</scope>
    <source>
        <strain evidence="9 10">SL3</strain>
    </source>
</reference>
<comment type="caution">
    <text evidence="9">The sequence shown here is derived from an EMBL/GenBank/DDBJ whole genome shotgun (WGS) entry which is preliminary data.</text>
</comment>
<dbReference type="EMBL" id="LIUF01000002">
    <property type="protein sequence ID" value="KOX94190.1"/>
    <property type="molecule type" value="Genomic_DNA"/>
</dbReference>
<keyword evidence="4 7" id="KW-0812">Transmembrane</keyword>
<feature type="transmembrane region" description="Helical" evidence="7">
    <location>
        <begin position="100"/>
        <end position="122"/>
    </location>
</feature>
<dbReference type="InterPro" id="IPR000515">
    <property type="entry name" value="MetI-like"/>
</dbReference>
<dbReference type="GO" id="GO:0055085">
    <property type="term" value="P:transmembrane transport"/>
    <property type="evidence" value="ECO:0007669"/>
    <property type="project" value="InterPro"/>
</dbReference>
<keyword evidence="2 7" id="KW-0813">Transport</keyword>
<dbReference type="GO" id="GO:0005886">
    <property type="term" value="C:plasma membrane"/>
    <property type="evidence" value="ECO:0007669"/>
    <property type="project" value="UniProtKB-SubCell"/>
</dbReference>
<keyword evidence="5 7" id="KW-1133">Transmembrane helix</keyword>